<comment type="pathway">
    <text evidence="1">Protein modification; protein ubiquitination.</text>
</comment>
<dbReference type="InterPro" id="IPR000980">
    <property type="entry name" value="SH2"/>
</dbReference>
<keyword evidence="3" id="KW-0597">Phosphoprotein</keyword>
<feature type="region of interest" description="Disordered" evidence="11">
    <location>
        <begin position="27"/>
        <end position="91"/>
    </location>
</feature>
<feature type="region of interest" description="Disordered" evidence="11">
    <location>
        <begin position="482"/>
        <end position="515"/>
    </location>
</feature>
<keyword evidence="4" id="KW-0341">Growth regulation</keyword>
<keyword evidence="7 10" id="KW-0727">SH2 domain</keyword>
<dbReference type="AlphaFoldDB" id="A0A8I3W0K1"/>
<dbReference type="CDD" id="cd10384">
    <property type="entry name" value="SH2_SOCS3"/>
    <property type="match status" value="1"/>
</dbReference>
<name>A0A8I3W0K1_CALJA</name>
<dbReference type="GO" id="GO:0035556">
    <property type="term" value="P:intracellular signal transduction"/>
    <property type="evidence" value="ECO:0007669"/>
    <property type="project" value="InterPro"/>
</dbReference>
<dbReference type="CDD" id="cd03737">
    <property type="entry name" value="SOCS_SOCS3"/>
    <property type="match status" value="1"/>
</dbReference>
<dbReference type="InterPro" id="IPR036860">
    <property type="entry name" value="SH2_dom_sf"/>
</dbReference>
<reference evidence="14" key="3">
    <citation type="submission" date="2025-09" db="UniProtKB">
        <authorList>
            <consortium name="Ensembl"/>
        </authorList>
    </citation>
    <scope>IDENTIFICATION</scope>
</reference>
<evidence type="ECO:0000259" key="12">
    <source>
        <dbReference type="PROSITE" id="PS50001"/>
    </source>
</evidence>
<proteinExistence type="predicted"/>
<dbReference type="PROSITE" id="PS50225">
    <property type="entry name" value="SOCS"/>
    <property type="match status" value="1"/>
</dbReference>
<feature type="compositionally biased region" description="Low complexity" evidence="11">
    <location>
        <begin position="63"/>
        <end position="74"/>
    </location>
</feature>
<dbReference type="GO" id="GO:0016567">
    <property type="term" value="P:protein ubiquitination"/>
    <property type="evidence" value="ECO:0007669"/>
    <property type="project" value="UniProtKB-UniPathway"/>
</dbReference>
<dbReference type="SMART" id="SM00252">
    <property type="entry name" value="SH2"/>
    <property type="match status" value="1"/>
</dbReference>
<evidence type="ECO:0000313" key="15">
    <source>
        <dbReference type="Proteomes" id="UP000008225"/>
    </source>
</evidence>
<dbReference type="SMART" id="SM00969">
    <property type="entry name" value="SOCS_box"/>
    <property type="match status" value="1"/>
</dbReference>
<protein>
    <recommendedName>
        <fullName evidence="2">Suppressor of cytokine signaling 3</fullName>
    </recommendedName>
    <alternativeName>
        <fullName evidence="9">Cytokine-inducible SH2 protein 3</fullName>
    </alternativeName>
</protein>
<dbReference type="GO" id="GO:0009968">
    <property type="term" value="P:negative regulation of signal transduction"/>
    <property type="evidence" value="ECO:0007669"/>
    <property type="project" value="UniProtKB-KW"/>
</dbReference>
<evidence type="ECO:0000256" key="2">
    <source>
        <dbReference type="ARBA" id="ARBA00021410"/>
    </source>
</evidence>
<evidence type="ECO:0000256" key="9">
    <source>
        <dbReference type="ARBA" id="ARBA00075199"/>
    </source>
</evidence>
<dbReference type="PANTHER" id="PTHR10155:SF11">
    <property type="entry name" value="SUPPRESSOR OF CYTOKINE SIGNALING 3"/>
    <property type="match status" value="1"/>
</dbReference>
<dbReference type="Gene3D" id="1.10.750.20">
    <property type="entry name" value="SOCS box"/>
    <property type="match status" value="1"/>
</dbReference>
<keyword evidence="5" id="KW-0734">Signal transduction inhibitor</keyword>
<evidence type="ECO:0000256" key="4">
    <source>
        <dbReference type="ARBA" id="ARBA00022604"/>
    </source>
</evidence>
<comment type="function">
    <text evidence="8">SOCS family proteins form part of a classical negative feedback system that regulates cytokine signal transduction. SOCS3 is involved in negative regulation of cytokines that signal through the JAK/STAT pathway. Inhibits cytokine signal transduction by binding to tyrosine kinase receptors including IL6ST/gp130, LIF, erythropoietin, insulin, IL12, GCSF and leptin receptors. Binding to JAK2 inhibits its kinase activity and regulates IL6 signaling. Suppresses fetal liver erythropoiesis. Regulates onset and maintenance of allergic responses mediated by T-helper type 2 cells. Probable substrate recognition component of a SCF-like ECS (Elongin BC-CUL2/5-SOCS-box protein) E3 ubiquitin-protein ligase complex which mediates the ubiquitination and subsequent proteasomal degradation of target proteins.</text>
</comment>
<dbReference type="SUPFAM" id="SSF55550">
    <property type="entry name" value="SH2 domain"/>
    <property type="match status" value="1"/>
</dbReference>
<evidence type="ECO:0000313" key="14">
    <source>
        <dbReference type="Ensembl" id="ENSCJAP00000080680.1"/>
    </source>
</evidence>
<dbReference type="Pfam" id="PF00017">
    <property type="entry name" value="SH2"/>
    <property type="match status" value="1"/>
</dbReference>
<dbReference type="OMA" id="IWAQRGP"/>
<evidence type="ECO:0000259" key="13">
    <source>
        <dbReference type="PROSITE" id="PS50225"/>
    </source>
</evidence>
<dbReference type="GO" id="GO:0046935">
    <property type="term" value="F:1-phosphatidylinositol-3-kinase regulator activity"/>
    <property type="evidence" value="ECO:0007669"/>
    <property type="project" value="TreeGrafter"/>
</dbReference>
<dbReference type="UniPathway" id="UPA00143"/>
<feature type="domain" description="SOCS box" evidence="13">
    <location>
        <begin position="528"/>
        <end position="575"/>
    </location>
</feature>
<feature type="region of interest" description="Disordered" evidence="11">
    <location>
        <begin position="108"/>
        <end position="204"/>
    </location>
</feature>
<organism evidence="14 15">
    <name type="scientific">Callithrix jacchus</name>
    <name type="common">White-tufted-ear marmoset</name>
    <name type="synonym">Simia Jacchus</name>
    <dbReference type="NCBI Taxonomy" id="9483"/>
    <lineage>
        <taxon>Eukaryota</taxon>
        <taxon>Metazoa</taxon>
        <taxon>Chordata</taxon>
        <taxon>Craniata</taxon>
        <taxon>Vertebrata</taxon>
        <taxon>Euteleostomi</taxon>
        <taxon>Mammalia</taxon>
        <taxon>Eutheria</taxon>
        <taxon>Euarchontoglires</taxon>
        <taxon>Primates</taxon>
        <taxon>Haplorrhini</taxon>
        <taxon>Platyrrhini</taxon>
        <taxon>Cebidae</taxon>
        <taxon>Callitrichinae</taxon>
        <taxon>Callithrix</taxon>
        <taxon>Callithrix</taxon>
    </lineage>
</organism>
<dbReference type="SUPFAM" id="SSF158235">
    <property type="entry name" value="SOCS box-like"/>
    <property type="match status" value="1"/>
</dbReference>
<accession>A0A8I3W0K1</accession>
<dbReference type="Proteomes" id="UP000008225">
    <property type="component" value="Chromosome 5"/>
</dbReference>
<dbReference type="InterPro" id="IPR036036">
    <property type="entry name" value="SOCS_box-like_dom_sf"/>
</dbReference>
<reference evidence="14 15" key="1">
    <citation type="submission" date="2009-03" db="EMBL/GenBank/DDBJ databases">
        <authorList>
            <person name="Warren W."/>
            <person name="Ye L."/>
            <person name="Minx P."/>
            <person name="Worley K."/>
            <person name="Gibbs R."/>
            <person name="Wilson R.K."/>
        </authorList>
    </citation>
    <scope>NUCLEOTIDE SEQUENCE [LARGE SCALE GENOMIC DNA]</scope>
</reference>
<evidence type="ECO:0000256" key="11">
    <source>
        <dbReference type="SAM" id="MobiDB-lite"/>
    </source>
</evidence>
<dbReference type="GO" id="GO:0005942">
    <property type="term" value="C:phosphatidylinositol 3-kinase complex"/>
    <property type="evidence" value="ECO:0007669"/>
    <property type="project" value="TreeGrafter"/>
</dbReference>
<dbReference type="InterPro" id="IPR001496">
    <property type="entry name" value="SOCS_box"/>
</dbReference>
<evidence type="ECO:0000256" key="10">
    <source>
        <dbReference type="PROSITE-ProRule" id="PRU00191"/>
    </source>
</evidence>
<feature type="compositionally biased region" description="Low complexity" evidence="11">
    <location>
        <begin position="486"/>
        <end position="503"/>
    </location>
</feature>
<feature type="compositionally biased region" description="Low complexity" evidence="11">
    <location>
        <begin position="27"/>
        <end position="51"/>
    </location>
</feature>
<dbReference type="FunFam" id="3.30.505.10:FF:000066">
    <property type="entry name" value="suppressor of cytokine signaling 3"/>
    <property type="match status" value="1"/>
</dbReference>
<dbReference type="InterPro" id="IPR028414">
    <property type="entry name" value="SOCS3_SOCS_box"/>
</dbReference>
<keyword evidence="6" id="KW-0833">Ubl conjugation pathway</keyword>
<dbReference type="SMART" id="SM00253">
    <property type="entry name" value="SOCS"/>
    <property type="match status" value="1"/>
</dbReference>
<feature type="compositionally biased region" description="Basic and acidic residues" evidence="11">
    <location>
        <begin position="120"/>
        <end position="145"/>
    </location>
</feature>
<evidence type="ECO:0000256" key="1">
    <source>
        <dbReference type="ARBA" id="ARBA00004906"/>
    </source>
</evidence>
<dbReference type="GO" id="GO:0046854">
    <property type="term" value="P:phosphatidylinositol phosphate biosynthetic process"/>
    <property type="evidence" value="ECO:0007669"/>
    <property type="project" value="TreeGrafter"/>
</dbReference>
<dbReference type="InterPro" id="IPR035863">
    <property type="entry name" value="SOCS3_SH2"/>
</dbReference>
<keyword evidence="15" id="KW-1185">Reference proteome</keyword>
<dbReference type="PROSITE" id="PS50001">
    <property type="entry name" value="SH2"/>
    <property type="match status" value="1"/>
</dbReference>
<evidence type="ECO:0000256" key="7">
    <source>
        <dbReference type="ARBA" id="ARBA00022999"/>
    </source>
</evidence>
<feature type="domain" description="SH2" evidence="12">
    <location>
        <begin position="397"/>
        <end position="478"/>
    </location>
</feature>
<evidence type="ECO:0000256" key="5">
    <source>
        <dbReference type="ARBA" id="ARBA00022700"/>
    </source>
</evidence>
<evidence type="ECO:0000256" key="6">
    <source>
        <dbReference type="ARBA" id="ARBA00022786"/>
    </source>
</evidence>
<dbReference type="Gene3D" id="3.30.505.10">
    <property type="entry name" value="SH2 domain"/>
    <property type="match status" value="1"/>
</dbReference>
<dbReference type="Ensembl" id="ENSCJAT00000147023.1">
    <property type="protein sequence ID" value="ENSCJAP00000080680.1"/>
    <property type="gene ID" value="ENSCJAG00000087262.1"/>
</dbReference>
<reference evidence="14" key="2">
    <citation type="submission" date="2025-08" db="UniProtKB">
        <authorList>
            <consortium name="Ensembl"/>
        </authorList>
    </citation>
    <scope>IDENTIFICATION</scope>
</reference>
<evidence type="ECO:0000256" key="8">
    <source>
        <dbReference type="ARBA" id="ARBA00045798"/>
    </source>
</evidence>
<dbReference type="GeneTree" id="ENSGT00940000159620"/>
<sequence length="576" mass="60397">TLQEGRPRSSRNRGAGRGWAAAYIPASAASAAAPTRTPRAAAAAAAAPAPRAARRPPGPAPAAVPRLVPARSAPECAGGRAGDPGKLEGLSRQGSFVDFTAANIWAQRGPPLAAAPPPRLGDRRGLSPKDGDFDSGPGRKEEHGVGRGLAQSRELFPVSPPLPGSFPSWRGRGRGKADGSRRSRVPGILGPGPRASPVPSPSPCLGFLPRSIPLGATGRSGAQTVPGALLPLPTRPHYWRPNFRARVSHAAPWLCAPGKGLTGATLPAGAGAVRASWGAGIGARTQARASGTVGAPVARGVGAGRARWRVPGTHAVRLPIRSFPGCSSGRCVEAAKQLQPPPLRSTLAPCAMVTHSKFPAAGMSRPLDTSLRLKTFSSKSEYQLVVNAVRKLQESGFYWSAVTGGEANLLLSAEPAGTFLIRDSSDQRHFFTLSVKTQSGTKNLRIQCEGGSFSLQSDPRSTQPVPRFDCVLKLVHHYMPPPGAPSFPSSPTEPSSEVPEQPSAQPLPGSPPRRAYYIYSGGEKIPLVLSRPLSSNVASLQHLCRKTVNGHLDSYEKVTQLPGPIREFLDQYDAPL</sequence>
<dbReference type="PANTHER" id="PTHR10155">
    <property type="entry name" value="PHOSPHATIDYLINOSITOL 3-KINASE REGULATORY SUBUNIT"/>
    <property type="match status" value="1"/>
</dbReference>
<evidence type="ECO:0000256" key="3">
    <source>
        <dbReference type="ARBA" id="ARBA00022553"/>
    </source>
</evidence>